<evidence type="ECO:0000256" key="4">
    <source>
        <dbReference type="ARBA" id="ARBA00022771"/>
    </source>
</evidence>
<name>A0A0A1TG61_9HYPO</name>
<evidence type="ECO:0000256" key="5">
    <source>
        <dbReference type="ARBA" id="ARBA00022833"/>
    </source>
</evidence>
<dbReference type="OrthoDB" id="1305878at2759"/>
<feature type="region of interest" description="Disordered" evidence="9">
    <location>
        <begin position="593"/>
        <end position="635"/>
    </location>
</feature>
<dbReference type="PROSITE" id="PS50089">
    <property type="entry name" value="ZF_RING_2"/>
    <property type="match status" value="1"/>
</dbReference>
<evidence type="ECO:0000256" key="8">
    <source>
        <dbReference type="PROSITE-ProRule" id="PRU00192"/>
    </source>
</evidence>
<evidence type="ECO:0008006" key="14">
    <source>
        <dbReference type="Google" id="ProtNLM"/>
    </source>
</evidence>
<feature type="compositionally biased region" description="Low complexity" evidence="9">
    <location>
        <begin position="384"/>
        <end position="395"/>
    </location>
</feature>
<dbReference type="InterPro" id="IPR036028">
    <property type="entry name" value="SH3-like_dom_sf"/>
</dbReference>
<keyword evidence="4 7" id="KW-0863">Zinc-finger</keyword>
<feature type="compositionally biased region" description="Polar residues" evidence="9">
    <location>
        <begin position="364"/>
        <end position="383"/>
    </location>
</feature>
<evidence type="ECO:0000313" key="13">
    <source>
        <dbReference type="Proteomes" id="UP000039046"/>
    </source>
</evidence>
<feature type="domain" description="SH3" evidence="10">
    <location>
        <begin position="873"/>
        <end position="934"/>
    </location>
</feature>
<dbReference type="EMBL" id="CDHN01000002">
    <property type="protein sequence ID" value="CEJ89410.1"/>
    <property type="molecule type" value="Genomic_DNA"/>
</dbReference>
<feature type="domain" description="RING-type" evidence="11">
    <location>
        <begin position="56"/>
        <end position="112"/>
    </location>
</feature>
<dbReference type="PANTHER" id="PTHR16079">
    <property type="entry name" value="UBIQUITIN LIGASE PROTEIN CHFR"/>
    <property type="match status" value="1"/>
</dbReference>
<gene>
    <name evidence="12" type="ORF">VHEMI05254</name>
</gene>
<dbReference type="GO" id="GO:0016567">
    <property type="term" value="P:protein ubiquitination"/>
    <property type="evidence" value="ECO:0007669"/>
    <property type="project" value="TreeGrafter"/>
</dbReference>
<feature type="region of interest" description="Disordered" evidence="9">
    <location>
        <begin position="159"/>
        <end position="284"/>
    </location>
</feature>
<dbReference type="Gene3D" id="2.30.30.40">
    <property type="entry name" value="SH3 Domains"/>
    <property type="match status" value="1"/>
</dbReference>
<evidence type="ECO:0000256" key="2">
    <source>
        <dbReference type="ARBA" id="ARBA00022443"/>
    </source>
</evidence>
<dbReference type="PROSITE" id="PS50002">
    <property type="entry name" value="SH3"/>
    <property type="match status" value="1"/>
</dbReference>
<feature type="compositionally biased region" description="Low complexity" evidence="9">
    <location>
        <begin position="198"/>
        <end position="217"/>
    </location>
</feature>
<dbReference type="Gene3D" id="3.30.40.10">
    <property type="entry name" value="Zinc/RING finger domain, C3HC4 (zinc finger)"/>
    <property type="match status" value="1"/>
</dbReference>
<dbReference type="InterPro" id="IPR017907">
    <property type="entry name" value="Znf_RING_CS"/>
</dbReference>
<keyword evidence="2 8" id="KW-0728">SH3 domain</keyword>
<evidence type="ECO:0000256" key="1">
    <source>
        <dbReference type="ARBA" id="ARBA00008649"/>
    </source>
</evidence>
<dbReference type="SMART" id="SM00326">
    <property type="entry name" value="SH3"/>
    <property type="match status" value="1"/>
</dbReference>
<dbReference type="GO" id="GO:0008270">
    <property type="term" value="F:zinc ion binding"/>
    <property type="evidence" value="ECO:0007669"/>
    <property type="project" value="UniProtKB-KW"/>
</dbReference>
<keyword evidence="13" id="KW-1185">Reference proteome</keyword>
<dbReference type="InterPro" id="IPR001841">
    <property type="entry name" value="Znf_RING"/>
</dbReference>
<feature type="compositionally biased region" description="Basic and acidic residues" evidence="9">
    <location>
        <begin position="218"/>
        <end position="230"/>
    </location>
</feature>
<dbReference type="InterPro" id="IPR001452">
    <property type="entry name" value="SH3_domain"/>
</dbReference>
<keyword evidence="5" id="KW-0862">Zinc</keyword>
<dbReference type="PROSITE" id="PS00518">
    <property type="entry name" value="ZF_RING_1"/>
    <property type="match status" value="1"/>
</dbReference>
<feature type="compositionally biased region" description="Basic and acidic residues" evidence="9">
    <location>
        <begin position="177"/>
        <end position="194"/>
    </location>
</feature>
<evidence type="ECO:0000256" key="6">
    <source>
        <dbReference type="ARBA" id="ARBA00022843"/>
    </source>
</evidence>
<dbReference type="InterPro" id="IPR018957">
    <property type="entry name" value="Znf_C3HC4_RING-type"/>
</dbReference>
<keyword evidence="6" id="KW-0832">Ubl conjugation</keyword>
<dbReference type="Proteomes" id="UP000039046">
    <property type="component" value="Unassembled WGS sequence"/>
</dbReference>
<evidence type="ECO:0000256" key="7">
    <source>
        <dbReference type="PROSITE-ProRule" id="PRU00175"/>
    </source>
</evidence>
<dbReference type="SUPFAM" id="SSF57850">
    <property type="entry name" value="RING/U-box"/>
    <property type="match status" value="2"/>
</dbReference>
<organism evidence="12 13">
    <name type="scientific">[Torrubiella] hemipterigena</name>
    <dbReference type="NCBI Taxonomy" id="1531966"/>
    <lineage>
        <taxon>Eukaryota</taxon>
        <taxon>Fungi</taxon>
        <taxon>Dikarya</taxon>
        <taxon>Ascomycota</taxon>
        <taxon>Pezizomycotina</taxon>
        <taxon>Sordariomycetes</taxon>
        <taxon>Hypocreomycetidae</taxon>
        <taxon>Hypocreales</taxon>
        <taxon>Clavicipitaceae</taxon>
        <taxon>Clavicipitaceae incertae sedis</taxon>
        <taxon>'Torrubiella' clade</taxon>
    </lineage>
</organism>
<evidence type="ECO:0000259" key="11">
    <source>
        <dbReference type="PROSITE" id="PS50089"/>
    </source>
</evidence>
<dbReference type="Gene3D" id="3.30.60.90">
    <property type="match status" value="1"/>
</dbReference>
<dbReference type="InterPro" id="IPR043145">
    <property type="entry name" value="Znf_ZZ_sf"/>
</dbReference>
<dbReference type="STRING" id="1531966.A0A0A1TG61"/>
<reference evidence="12 13" key="1">
    <citation type="journal article" date="2015" name="Genome Announc.">
        <title>Draft Genome Sequence and Gene Annotation of the Entomopathogenic Fungus Verticillium hemipterigenum.</title>
        <authorList>
            <person name="Horn F."/>
            <person name="Habel A."/>
            <person name="Scharf D.H."/>
            <person name="Dworschak J."/>
            <person name="Brakhage A.A."/>
            <person name="Guthke R."/>
            <person name="Hertweck C."/>
            <person name="Linde J."/>
        </authorList>
    </citation>
    <scope>NUCLEOTIDE SEQUENCE [LARGE SCALE GENOMIC DNA]</scope>
</reference>
<dbReference type="SUPFAM" id="SSF50044">
    <property type="entry name" value="SH3-domain"/>
    <property type="match status" value="1"/>
</dbReference>
<evidence type="ECO:0000256" key="9">
    <source>
        <dbReference type="SAM" id="MobiDB-lite"/>
    </source>
</evidence>
<feature type="compositionally biased region" description="Basic and acidic residues" evidence="9">
    <location>
        <begin position="312"/>
        <end position="328"/>
    </location>
</feature>
<dbReference type="GO" id="GO:0004842">
    <property type="term" value="F:ubiquitin-protein transferase activity"/>
    <property type="evidence" value="ECO:0007669"/>
    <property type="project" value="TreeGrafter"/>
</dbReference>
<feature type="compositionally biased region" description="Polar residues" evidence="9">
    <location>
        <begin position="237"/>
        <end position="246"/>
    </location>
</feature>
<evidence type="ECO:0000313" key="12">
    <source>
        <dbReference type="EMBL" id="CEJ89410.1"/>
    </source>
</evidence>
<sequence>MLPTQQLQQHPWAGIDDIADPCLAETRFDSSRNDTDSAERMDSRKPSLDLEKELTCSICTDLLYQPLTLLDCLHTFCGSCLKEWFSFQAAKIERNLRPPAPGDVLFTCPSCRASVRDTRPNATVVTLLDMFFAVKPEKSRSEADRQEIAKKYKVGESVMPHITTREQTKEEEEAEEEDRRLIQEVREMSLREAETGVSESASGRSRSSDNRPTSSRNRSADDRSGRRGDAPPRGPGQATSRQNSDHLQVGDRSHRRQRSDSRPRQVEHQSSIRSLIGSAELSERDIEREIEEFARQIQEEGLLDGLDLDNIDLTRDDDLSRRITEAYRRRQRDRRSNAPSRSPAAQGRQRDDSQSEGADRSNGPAETSQNQSATASGDTNDAPSSSSTPQNSSSSRDIPNIPTRSGRRRTNSGGIGTTAPFPGVVPPLPAGRSQTDLPIRTRPLELAEHLPGMSDERSSSVPSSPPDNAPSTNNISFANRLAQSNTTAPSETSSQSTARPHRASDLEVVQSTTLAATGGPVRSMRDRSPSQLFPEPVITCYACNKQQIQYDLHYNCQVCESGQLNLCLDCYRRGKGCQFWFGFGQGASRKWEKLRQQRNDDSLPPPHVLVPRRYLPPANHPKESNGKPTATNDDPNNRLETGTFCAKCLAWTNDCYWRCDICNDGEWGFCNNCVNQGNSCSHMLLPLIYEVSEPFRRSLGRPPQATVAANLGQRTSAFKPLLFNSTCDICHNGIVSSDVRFHCHSCTSSLVEDASPGDYDICSPCYASLVARGQISHENGYSGWRRCLQGHRMVVIGFVDSDDGRWRFIDRDLVGGRAMKMEVLESSGDRFQKWTWKKNSDRLERLVTKDVSDTAPNTVASKTYATDFPPEGGAGSLGRTKWAWYPQGDTDDELLFPKGAEIKEIEDVNGDWYFGTYMGSKGLFPAPYVHVEISWI</sequence>
<accession>A0A0A1TG61</accession>
<proteinExistence type="inferred from homology"/>
<comment type="similarity">
    <text evidence="1">Belongs to the SH3RF family.</text>
</comment>
<feature type="compositionally biased region" description="Basic and acidic residues" evidence="9">
    <location>
        <begin position="248"/>
        <end position="267"/>
    </location>
</feature>
<feature type="compositionally biased region" description="Polar residues" evidence="9">
    <location>
        <begin position="626"/>
        <end position="635"/>
    </location>
</feature>
<dbReference type="InterPro" id="IPR052256">
    <property type="entry name" value="E3_ubiquitin-ligase_CHFR"/>
</dbReference>
<evidence type="ECO:0000256" key="3">
    <source>
        <dbReference type="ARBA" id="ARBA00022723"/>
    </source>
</evidence>
<dbReference type="SMART" id="SM00184">
    <property type="entry name" value="RING"/>
    <property type="match status" value="1"/>
</dbReference>
<feature type="region of interest" description="Disordered" evidence="9">
    <location>
        <begin position="451"/>
        <end position="506"/>
    </location>
</feature>
<dbReference type="Pfam" id="PF00097">
    <property type="entry name" value="zf-C3HC4"/>
    <property type="match status" value="1"/>
</dbReference>
<dbReference type="GO" id="GO:0005634">
    <property type="term" value="C:nucleus"/>
    <property type="evidence" value="ECO:0007669"/>
    <property type="project" value="TreeGrafter"/>
</dbReference>
<dbReference type="Pfam" id="PF00018">
    <property type="entry name" value="SH3_1"/>
    <property type="match status" value="1"/>
</dbReference>
<dbReference type="AlphaFoldDB" id="A0A0A1TG61"/>
<dbReference type="HOGENOM" id="CLU_005224_1_0_1"/>
<feature type="compositionally biased region" description="Polar residues" evidence="9">
    <location>
        <begin position="472"/>
        <end position="498"/>
    </location>
</feature>
<dbReference type="GO" id="GO:0006511">
    <property type="term" value="P:ubiquitin-dependent protein catabolic process"/>
    <property type="evidence" value="ECO:0007669"/>
    <property type="project" value="TreeGrafter"/>
</dbReference>
<dbReference type="InterPro" id="IPR013083">
    <property type="entry name" value="Znf_RING/FYVE/PHD"/>
</dbReference>
<dbReference type="PANTHER" id="PTHR16079:SF4">
    <property type="entry name" value="E3 UBIQUITIN-PROTEIN LIGASE CHFR"/>
    <property type="match status" value="1"/>
</dbReference>
<feature type="compositionally biased region" description="Basic and acidic residues" evidence="9">
    <location>
        <begin position="348"/>
        <end position="359"/>
    </location>
</feature>
<keyword evidence="3" id="KW-0479">Metal-binding</keyword>
<feature type="region of interest" description="Disordered" evidence="9">
    <location>
        <begin position="300"/>
        <end position="436"/>
    </location>
</feature>
<protein>
    <recommendedName>
        <fullName evidence="14">RING-type domain-containing protein</fullName>
    </recommendedName>
</protein>
<evidence type="ECO:0000259" key="10">
    <source>
        <dbReference type="PROSITE" id="PS50002"/>
    </source>
</evidence>